<evidence type="ECO:0000313" key="2">
    <source>
        <dbReference type="Proteomes" id="UP000053235"/>
    </source>
</evidence>
<sequence>MKPLFLSAAFALSVVGSDVAKAEALIFPAPVVVYPVAPPPAPKVIVVPPMPVIVAPMRRPRLVLRRPAPLYGAAVASKNHHCSSGTCTAEVTRTGPKGNSMVRSGSASCADGVCSRTQTVTGPNGKSGSVNRTISR</sequence>
<dbReference type="Proteomes" id="UP000053235">
    <property type="component" value="Unassembled WGS sequence"/>
</dbReference>
<dbReference type="STRING" id="388408.LAX5112_04625"/>
<gene>
    <name evidence="1" type="ORF">LAX5112_04625</name>
</gene>
<accession>A0A0M7ASJ0</accession>
<evidence type="ECO:0000313" key="1">
    <source>
        <dbReference type="EMBL" id="CTQ76534.1"/>
    </source>
</evidence>
<keyword evidence="2" id="KW-1185">Reference proteome</keyword>
<reference evidence="2" key="1">
    <citation type="submission" date="2015-07" db="EMBL/GenBank/DDBJ databases">
        <authorList>
            <person name="Rodrigo-Torres Lidia"/>
            <person name="Arahal R.David."/>
        </authorList>
    </citation>
    <scope>NUCLEOTIDE SEQUENCE [LARGE SCALE GENOMIC DNA]</scope>
    <source>
        <strain evidence="2">CECT 5112</strain>
    </source>
</reference>
<name>A0A0M7ASJ0_9HYPH</name>
<protein>
    <submittedName>
        <fullName evidence="1">Uncharacterized protein</fullName>
    </submittedName>
</protein>
<dbReference type="AlphaFoldDB" id="A0A0M7ASJ0"/>
<dbReference type="EMBL" id="CXWD01000027">
    <property type="protein sequence ID" value="CTQ76534.1"/>
    <property type="molecule type" value="Genomic_DNA"/>
</dbReference>
<organism evidence="1 2">
    <name type="scientific">Roseibium alexandrii</name>
    <dbReference type="NCBI Taxonomy" id="388408"/>
    <lineage>
        <taxon>Bacteria</taxon>
        <taxon>Pseudomonadati</taxon>
        <taxon>Pseudomonadota</taxon>
        <taxon>Alphaproteobacteria</taxon>
        <taxon>Hyphomicrobiales</taxon>
        <taxon>Stappiaceae</taxon>
        <taxon>Roseibium</taxon>
    </lineage>
</organism>
<proteinExistence type="predicted"/>